<feature type="domain" description="C2H2-type" evidence="13">
    <location>
        <begin position="629"/>
        <end position="656"/>
    </location>
</feature>
<organism evidence="14">
    <name type="scientific">Darwinula stevensoni</name>
    <dbReference type="NCBI Taxonomy" id="69355"/>
    <lineage>
        <taxon>Eukaryota</taxon>
        <taxon>Metazoa</taxon>
        <taxon>Ecdysozoa</taxon>
        <taxon>Arthropoda</taxon>
        <taxon>Crustacea</taxon>
        <taxon>Oligostraca</taxon>
        <taxon>Ostracoda</taxon>
        <taxon>Podocopa</taxon>
        <taxon>Podocopida</taxon>
        <taxon>Darwinulocopina</taxon>
        <taxon>Darwinuloidea</taxon>
        <taxon>Darwinulidae</taxon>
        <taxon>Darwinula</taxon>
    </lineage>
</organism>
<feature type="compositionally biased region" description="Acidic residues" evidence="12">
    <location>
        <begin position="668"/>
        <end position="696"/>
    </location>
</feature>
<evidence type="ECO:0000256" key="10">
    <source>
        <dbReference type="ARBA" id="ARBA00023242"/>
    </source>
</evidence>
<dbReference type="GO" id="GO:0008270">
    <property type="term" value="F:zinc ion binding"/>
    <property type="evidence" value="ECO:0007669"/>
    <property type="project" value="UniProtKB-KW"/>
</dbReference>
<feature type="region of interest" description="Disordered" evidence="12">
    <location>
        <begin position="1259"/>
        <end position="1283"/>
    </location>
</feature>
<name>A0A7R9A4C0_9CRUS</name>
<dbReference type="InterPro" id="IPR013087">
    <property type="entry name" value="Znf_C2H2_type"/>
</dbReference>
<feature type="compositionally biased region" description="Basic and acidic residues" evidence="12">
    <location>
        <begin position="654"/>
        <end position="666"/>
    </location>
</feature>
<comment type="similarity">
    <text evidence="2">Belongs to the krueppel C2H2-type zinc-finger protein family.</text>
</comment>
<evidence type="ECO:0000256" key="4">
    <source>
        <dbReference type="ARBA" id="ARBA00022737"/>
    </source>
</evidence>
<evidence type="ECO:0000256" key="8">
    <source>
        <dbReference type="ARBA" id="ARBA00023125"/>
    </source>
</evidence>
<dbReference type="GO" id="GO:0005634">
    <property type="term" value="C:nucleus"/>
    <property type="evidence" value="ECO:0007669"/>
    <property type="project" value="UniProtKB-SubCell"/>
</dbReference>
<keyword evidence="5 11" id="KW-0863">Zinc-finger</keyword>
<feature type="domain" description="C2H2-type" evidence="13">
    <location>
        <begin position="125"/>
        <end position="152"/>
    </location>
</feature>
<gene>
    <name evidence="14" type="ORF">DSTB1V02_LOCUS2768</name>
</gene>
<dbReference type="EMBL" id="CAJPEV010000321">
    <property type="protein sequence ID" value="CAG0883960.1"/>
    <property type="molecule type" value="Genomic_DNA"/>
</dbReference>
<dbReference type="EMBL" id="LR899838">
    <property type="protein sequence ID" value="CAD7242823.1"/>
    <property type="molecule type" value="Genomic_DNA"/>
</dbReference>
<evidence type="ECO:0000256" key="12">
    <source>
        <dbReference type="SAM" id="MobiDB-lite"/>
    </source>
</evidence>
<accession>A0A7R9A4C0</accession>
<dbReference type="OrthoDB" id="6417347at2759"/>
<evidence type="ECO:0000256" key="3">
    <source>
        <dbReference type="ARBA" id="ARBA00022723"/>
    </source>
</evidence>
<feature type="domain" description="C2H2-type" evidence="13">
    <location>
        <begin position="839"/>
        <end position="866"/>
    </location>
</feature>
<feature type="compositionally biased region" description="Basic and acidic residues" evidence="12">
    <location>
        <begin position="709"/>
        <end position="720"/>
    </location>
</feature>
<evidence type="ECO:0000256" key="9">
    <source>
        <dbReference type="ARBA" id="ARBA00023163"/>
    </source>
</evidence>
<dbReference type="PANTHER" id="PTHR24379:SF121">
    <property type="entry name" value="C2H2-TYPE DOMAIN-CONTAINING PROTEIN"/>
    <property type="match status" value="1"/>
</dbReference>
<dbReference type="PROSITE" id="PS00028">
    <property type="entry name" value="ZINC_FINGER_C2H2_1"/>
    <property type="match status" value="9"/>
</dbReference>
<feature type="region of interest" description="Disordered" evidence="12">
    <location>
        <begin position="1"/>
        <end position="41"/>
    </location>
</feature>
<keyword evidence="10" id="KW-0539">Nucleus</keyword>
<feature type="compositionally biased region" description="Basic and acidic residues" evidence="12">
    <location>
        <begin position="346"/>
        <end position="361"/>
    </location>
</feature>
<evidence type="ECO:0000256" key="7">
    <source>
        <dbReference type="ARBA" id="ARBA00023015"/>
    </source>
</evidence>
<sequence>MQNAHRSESSTPDISQNPSPSLEQDSHPSQSPEPIHVSLQSQSEGAVDIFCNGSELPTARRPLPQLIPLQGEHQEQEESHIAETTVELKEMDEHEACEKPVESCDPATSSLFDNLHSVFSSFGDTTCKQCGHESKTMSEAVMHMRTHTSGTSASHRSIFRGTRCQYCRHRCKTGQDLINHEAVCDMNKDRVMDDVETESMPEDREVAGQEFQSRPIPLIGDVFDDGEGMHRFGYFQDEKEQEYISTSEGGTQRRLRRVYQCPFCKFWASTASRFHVHMVGHLNKKPFECSICFYKSNWRWDVTKHIKIRAQRDRSHRAGCVVLTDESGIKNYNKYEKYATFIEAREGDGDTSDSRKNKDSVEGMMGMDGDSNNSSALDEVAVVDLEESDAQSDKAKGSFGTGHSCSTDVSEINQEKHTLWKCKKCDFRMKHSGKIVVIKNKPDKQSPFLGGDDYDGIQNQKGDMSQSSSQHHSDSEGSQEANPRQDSWICSFCPFAAKTTSELEAHMEKHVIRPEATYKCVFCPSFVTGKKALCHHLETHGVQNPKEFLENRLENQMKDMTVVGVHGQGELLEAQASTAGKDEKRRNGDSRKAPFPYKKWHCSACPYVTGSKTQFMYHKQFHRPRVGTLKCSQCSYNVTRRHLLHQHLKVHDMKPERYGEVDHSQEVADQDGDEEEDEEGQDEAVDDQDVLLDDENSSSLTPSSPMSRMEGDSGTEDRNDDIPLVWVSRKNKFMKMYKCRFCPHVNMRKCNIQEHEKMHSRGKLSGDVYKCKLCSYVCVNAGVMAVHMNVHRNKLGKVHRKVDLSKSDEEQIEELARNKEPSTPQKHDPKVSIGKALMFFCQSCPARFKSQRDILIHEKLHIGTREFNCHFCSYSVNQRSTLASHAKVHSEEYKQKTLLLLTVCPVSPAYPVKKEIYPDSPSGEIFQTEVNHDQDPVLIQRERAYHCSKCPARFFKWKTLRSHNALHGCDKPFKCDLCDYAVTTVGNLARHFVLHHGIERRKPIQIDPEKGDDGLEAVPFYYPLASVKGKMLVTRYRCPKCPTAVQKRDQYQIHMSLHGAKNKYTCSRCDYSVKHYANHLAHVKRHEHHDMMVRIKGKEASHGGALVKVESPNPPSPPRMDEVIEPIEEDKKDYPLTLPEKQHIMLQRIMKDSYIANDEKKYHMCAHCPYSSTKRDHLKSHELRHKTAIEDVNSIKCPHCNYNAPIHHYVKEHTKIHFRNGRKVCRPDSFLTLDKFEIWSIEQDDGRGDPEFLAKLLSGGHNHKSQPTKIFSPTEPLSAEGDEEISEAEWKYIDVKKGMMMGESSSGTSPRDEDDTEDTDCMNVSLEDREEMETADCTHSSEQPHEEG</sequence>
<keyword evidence="15" id="KW-1185">Reference proteome</keyword>
<feature type="domain" description="C2H2-type" evidence="13">
    <location>
        <begin position="737"/>
        <end position="764"/>
    </location>
</feature>
<keyword evidence="3" id="KW-0479">Metal-binding</keyword>
<feature type="compositionally biased region" description="Low complexity" evidence="12">
    <location>
        <begin position="697"/>
        <end position="707"/>
    </location>
</feature>
<keyword evidence="9" id="KW-0804">Transcription</keyword>
<evidence type="ECO:0000259" key="13">
    <source>
        <dbReference type="PROSITE" id="PS50157"/>
    </source>
</evidence>
<feature type="region of interest" description="Disordered" evidence="12">
    <location>
        <begin position="1297"/>
        <end position="1348"/>
    </location>
</feature>
<dbReference type="InterPro" id="IPR036236">
    <property type="entry name" value="Znf_C2H2_sf"/>
</dbReference>
<evidence type="ECO:0000256" key="5">
    <source>
        <dbReference type="ARBA" id="ARBA00022771"/>
    </source>
</evidence>
<feature type="compositionally biased region" description="Low complexity" evidence="12">
    <location>
        <begin position="462"/>
        <end position="480"/>
    </location>
</feature>
<dbReference type="PANTHER" id="PTHR24379">
    <property type="entry name" value="KRAB AND ZINC FINGER DOMAIN-CONTAINING"/>
    <property type="match status" value="1"/>
</dbReference>
<protein>
    <recommendedName>
        <fullName evidence="13">C2H2-type domain-containing protein</fullName>
    </recommendedName>
</protein>
<feature type="region of interest" description="Disordered" evidence="12">
    <location>
        <begin position="438"/>
        <end position="483"/>
    </location>
</feature>
<feature type="domain" description="C2H2-type" evidence="13">
    <location>
        <begin position="1036"/>
        <end position="1063"/>
    </location>
</feature>
<dbReference type="Gene3D" id="3.30.160.60">
    <property type="entry name" value="Classic Zinc Finger"/>
    <property type="match status" value="8"/>
</dbReference>
<dbReference type="SMART" id="SM00355">
    <property type="entry name" value="ZnF_C2H2"/>
    <property type="match status" value="18"/>
</dbReference>
<comment type="subcellular location">
    <subcellularLocation>
        <location evidence="1">Nucleus</location>
    </subcellularLocation>
</comment>
<dbReference type="PROSITE" id="PS50157">
    <property type="entry name" value="ZINC_FINGER_C2H2_2"/>
    <property type="match status" value="8"/>
</dbReference>
<feature type="region of interest" description="Disordered" evidence="12">
    <location>
        <begin position="654"/>
        <end position="720"/>
    </location>
</feature>
<keyword evidence="6" id="KW-0862">Zinc</keyword>
<evidence type="ECO:0000313" key="14">
    <source>
        <dbReference type="EMBL" id="CAD7242823.1"/>
    </source>
</evidence>
<feature type="domain" description="C2H2-type" evidence="13">
    <location>
        <begin position="945"/>
        <end position="972"/>
    </location>
</feature>
<dbReference type="Proteomes" id="UP000677054">
    <property type="component" value="Unassembled WGS sequence"/>
</dbReference>
<dbReference type="FunFam" id="3.30.160.60:FF:000075">
    <property type="entry name" value="Putative zinc finger protein 536"/>
    <property type="match status" value="1"/>
</dbReference>
<dbReference type="SUPFAM" id="SSF57667">
    <property type="entry name" value="beta-beta-alpha zinc fingers"/>
    <property type="match status" value="5"/>
</dbReference>
<evidence type="ECO:0000256" key="6">
    <source>
        <dbReference type="ARBA" id="ARBA00022833"/>
    </source>
</evidence>
<dbReference type="GO" id="GO:0003677">
    <property type="term" value="F:DNA binding"/>
    <property type="evidence" value="ECO:0007669"/>
    <property type="project" value="UniProtKB-KW"/>
</dbReference>
<feature type="domain" description="C2H2-type" evidence="13">
    <location>
        <begin position="867"/>
        <end position="894"/>
    </location>
</feature>
<reference evidence="14" key="1">
    <citation type="submission" date="2020-11" db="EMBL/GenBank/DDBJ databases">
        <authorList>
            <person name="Tran Van P."/>
        </authorList>
    </citation>
    <scope>NUCLEOTIDE SEQUENCE</scope>
</reference>
<feature type="domain" description="C2H2-type" evidence="13">
    <location>
        <begin position="973"/>
        <end position="1000"/>
    </location>
</feature>
<keyword evidence="8" id="KW-0238">DNA-binding</keyword>
<evidence type="ECO:0000313" key="15">
    <source>
        <dbReference type="Proteomes" id="UP000677054"/>
    </source>
</evidence>
<proteinExistence type="inferred from homology"/>
<evidence type="ECO:0000256" key="2">
    <source>
        <dbReference type="ARBA" id="ARBA00006991"/>
    </source>
</evidence>
<keyword evidence="4" id="KW-0677">Repeat</keyword>
<evidence type="ECO:0000256" key="1">
    <source>
        <dbReference type="ARBA" id="ARBA00004123"/>
    </source>
</evidence>
<feature type="compositionally biased region" description="Low complexity" evidence="12">
    <location>
        <begin position="1298"/>
        <end position="1307"/>
    </location>
</feature>
<feature type="compositionally biased region" description="Polar residues" evidence="12">
    <location>
        <begin position="9"/>
        <end position="41"/>
    </location>
</feature>
<evidence type="ECO:0000256" key="11">
    <source>
        <dbReference type="PROSITE-ProRule" id="PRU00042"/>
    </source>
</evidence>
<keyword evidence="7" id="KW-0805">Transcription regulation</keyword>
<feature type="region of interest" description="Disordered" evidence="12">
    <location>
        <begin position="346"/>
        <end position="406"/>
    </location>
</feature>